<evidence type="ECO:0000256" key="7">
    <source>
        <dbReference type="SAM" id="MobiDB-lite"/>
    </source>
</evidence>
<dbReference type="PANTHER" id="PTHR23500">
    <property type="entry name" value="SOLUTE CARRIER FAMILY 2, FACILITATED GLUCOSE TRANSPORTER"/>
    <property type="match status" value="1"/>
</dbReference>
<feature type="transmembrane region" description="Helical" evidence="8">
    <location>
        <begin position="282"/>
        <end position="300"/>
    </location>
</feature>
<feature type="non-terminal residue" evidence="9">
    <location>
        <position position="1"/>
    </location>
</feature>
<evidence type="ECO:0000256" key="8">
    <source>
        <dbReference type="SAM" id="Phobius"/>
    </source>
</evidence>
<keyword evidence="5 8" id="KW-1133">Transmembrane helix</keyword>
<organism evidence="9 10">
    <name type="scientific">Eragrostis curvula</name>
    <name type="common">weeping love grass</name>
    <dbReference type="NCBI Taxonomy" id="38414"/>
    <lineage>
        <taxon>Eukaryota</taxon>
        <taxon>Viridiplantae</taxon>
        <taxon>Streptophyta</taxon>
        <taxon>Embryophyta</taxon>
        <taxon>Tracheophyta</taxon>
        <taxon>Spermatophyta</taxon>
        <taxon>Magnoliopsida</taxon>
        <taxon>Liliopsida</taxon>
        <taxon>Poales</taxon>
        <taxon>Poaceae</taxon>
        <taxon>PACMAD clade</taxon>
        <taxon>Chloridoideae</taxon>
        <taxon>Eragrostideae</taxon>
        <taxon>Eragrostidinae</taxon>
        <taxon>Eragrostis</taxon>
    </lineage>
</organism>
<feature type="transmembrane region" description="Helical" evidence="8">
    <location>
        <begin position="230"/>
        <end position="254"/>
    </location>
</feature>
<dbReference type="InterPro" id="IPR045262">
    <property type="entry name" value="STP/PLT_plant"/>
</dbReference>
<dbReference type="AlphaFoldDB" id="A0A5J9UJZ4"/>
<evidence type="ECO:0000256" key="2">
    <source>
        <dbReference type="ARBA" id="ARBA00010992"/>
    </source>
</evidence>
<dbReference type="Proteomes" id="UP000324897">
    <property type="component" value="Chromosome 2"/>
</dbReference>
<dbReference type="GO" id="GO:0016020">
    <property type="term" value="C:membrane"/>
    <property type="evidence" value="ECO:0007669"/>
    <property type="project" value="UniProtKB-SubCell"/>
</dbReference>
<dbReference type="InterPro" id="IPR005828">
    <property type="entry name" value="MFS_sugar_transport-like"/>
</dbReference>
<dbReference type="EMBL" id="RWGY01000013">
    <property type="protein sequence ID" value="TVU24032.1"/>
    <property type="molecule type" value="Genomic_DNA"/>
</dbReference>
<keyword evidence="6 8" id="KW-0472">Membrane</keyword>
<evidence type="ECO:0000313" key="10">
    <source>
        <dbReference type="Proteomes" id="UP000324897"/>
    </source>
</evidence>
<evidence type="ECO:0000256" key="6">
    <source>
        <dbReference type="ARBA" id="ARBA00023136"/>
    </source>
</evidence>
<sequence length="317" mass="34004">MSLGHTYAALMAARFVTGLGVGLAVVVAPVFTAEVAPASVRGVLSSLVEVCINVGILLGYLSNELRLRRPGGAHWLGRHVRRRRSSPWGWWSPCRSRHGGSPCAGATPTRTLSSCAPRTPPPKPTSVSRRVDGAARSAVGYGAAGCCLRDRAPVLPGSVRHRGDRPVQPSHLQAYRHVVDHGRPRRHRRRRRRQDALHPLRRAPCGPPRPAPAPAALAAALWRDAATSPAACVAAVLFFVHTFSVGFGLLVPAYSVEVLQGTGLGTAVGRLTRRDHTKPACFVLYAGVAVVACVFVYVRLPETRGRSLEDMDALFAK</sequence>
<feature type="compositionally biased region" description="Basic residues" evidence="7">
    <location>
        <begin position="183"/>
        <end position="193"/>
    </location>
</feature>
<reference evidence="9 10" key="1">
    <citation type="journal article" date="2019" name="Sci. Rep.">
        <title>A high-quality genome of Eragrostis curvula grass provides insights into Poaceae evolution and supports new strategies to enhance forage quality.</title>
        <authorList>
            <person name="Carballo J."/>
            <person name="Santos B.A.C.M."/>
            <person name="Zappacosta D."/>
            <person name="Garbus I."/>
            <person name="Selva J.P."/>
            <person name="Gallo C.A."/>
            <person name="Diaz A."/>
            <person name="Albertini E."/>
            <person name="Caccamo M."/>
            <person name="Echenique V."/>
        </authorList>
    </citation>
    <scope>NUCLEOTIDE SEQUENCE [LARGE SCALE GENOMIC DNA]</scope>
    <source>
        <strain evidence="10">cv. Victoria</strain>
        <tissue evidence="9">Leaf</tissue>
    </source>
</reference>
<evidence type="ECO:0000256" key="1">
    <source>
        <dbReference type="ARBA" id="ARBA00004141"/>
    </source>
</evidence>
<dbReference type="Pfam" id="PF00083">
    <property type="entry name" value="Sugar_tr"/>
    <property type="match status" value="2"/>
</dbReference>
<evidence type="ECO:0000256" key="5">
    <source>
        <dbReference type="ARBA" id="ARBA00022989"/>
    </source>
</evidence>
<keyword evidence="3" id="KW-0813">Transport</keyword>
<feature type="region of interest" description="Disordered" evidence="7">
    <location>
        <begin position="181"/>
        <end position="209"/>
    </location>
</feature>
<comment type="caution">
    <text evidence="9">The sequence shown here is derived from an EMBL/GenBank/DDBJ whole genome shotgun (WGS) entry which is preliminary data.</text>
</comment>
<dbReference type="PROSITE" id="PS00217">
    <property type="entry name" value="SUGAR_TRANSPORT_2"/>
    <property type="match status" value="1"/>
</dbReference>
<dbReference type="InterPro" id="IPR036259">
    <property type="entry name" value="MFS_trans_sf"/>
</dbReference>
<proteinExistence type="inferred from homology"/>
<keyword evidence="10" id="KW-1185">Reference proteome</keyword>
<evidence type="ECO:0000256" key="3">
    <source>
        <dbReference type="ARBA" id="ARBA00022448"/>
    </source>
</evidence>
<dbReference type="Gene3D" id="1.20.1250.20">
    <property type="entry name" value="MFS general substrate transporter like domains"/>
    <property type="match status" value="2"/>
</dbReference>
<feature type="region of interest" description="Disordered" evidence="7">
    <location>
        <begin position="108"/>
        <end position="131"/>
    </location>
</feature>
<comment type="subcellular location">
    <subcellularLocation>
        <location evidence="1">Membrane</location>
        <topology evidence="1">Multi-pass membrane protein</topology>
    </subcellularLocation>
</comment>
<dbReference type="SUPFAM" id="SSF103473">
    <property type="entry name" value="MFS general substrate transporter"/>
    <property type="match status" value="2"/>
</dbReference>
<dbReference type="Gramene" id="TVU24032">
    <property type="protein sequence ID" value="TVU24032"/>
    <property type="gene ID" value="EJB05_26424"/>
</dbReference>
<accession>A0A5J9UJZ4</accession>
<dbReference type="PANTHER" id="PTHR23500:SF17">
    <property type="entry name" value="POLYOL TRANSPORTER 2-RELATED"/>
    <property type="match status" value="1"/>
</dbReference>
<evidence type="ECO:0000313" key="9">
    <source>
        <dbReference type="EMBL" id="TVU24032.1"/>
    </source>
</evidence>
<protein>
    <recommendedName>
        <fullName evidence="11">Major facilitator superfamily (MFS) profile domain-containing protein</fullName>
    </recommendedName>
</protein>
<feature type="transmembrane region" description="Helical" evidence="8">
    <location>
        <begin position="43"/>
        <end position="61"/>
    </location>
</feature>
<name>A0A5J9UJZ4_9POAL</name>
<dbReference type="InterPro" id="IPR005829">
    <property type="entry name" value="Sugar_transporter_CS"/>
</dbReference>
<feature type="transmembrane region" description="Helical" evidence="8">
    <location>
        <begin position="12"/>
        <end position="31"/>
    </location>
</feature>
<keyword evidence="4 8" id="KW-0812">Transmembrane</keyword>
<gene>
    <name evidence="9" type="ORF">EJB05_26424</name>
</gene>
<evidence type="ECO:0008006" key="11">
    <source>
        <dbReference type="Google" id="ProtNLM"/>
    </source>
</evidence>
<evidence type="ECO:0000256" key="4">
    <source>
        <dbReference type="ARBA" id="ARBA00022692"/>
    </source>
</evidence>
<dbReference type="GO" id="GO:0015144">
    <property type="term" value="F:carbohydrate transmembrane transporter activity"/>
    <property type="evidence" value="ECO:0007669"/>
    <property type="project" value="InterPro"/>
</dbReference>
<comment type="similarity">
    <text evidence="2">Belongs to the major facilitator superfamily. Sugar transporter (TC 2.A.1.1) family.</text>
</comment>